<evidence type="ECO:0000256" key="1">
    <source>
        <dbReference type="SAM" id="Phobius"/>
    </source>
</evidence>
<feature type="transmembrane region" description="Helical" evidence="1">
    <location>
        <begin position="122"/>
        <end position="145"/>
    </location>
</feature>
<keyword evidence="1" id="KW-0812">Transmembrane</keyword>
<evidence type="ECO:0000313" key="3">
    <source>
        <dbReference type="Proteomes" id="UP000043763"/>
    </source>
</evidence>
<feature type="transmembrane region" description="Helical" evidence="1">
    <location>
        <begin position="52"/>
        <end position="83"/>
    </location>
</feature>
<accession>A0A0G4K787</accession>
<protein>
    <recommendedName>
        <fullName evidence="4">Yip1 domain-containing protein</fullName>
    </recommendedName>
</protein>
<reference evidence="3" key="1">
    <citation type="submission" date="2015-04" db="EMBL/GenBank/DDBJ databases">
        <authorList>
            <person name="Mushtaq Mamoona"/>
        </authorList>
    </citation>
    <scope>NUCLEOTIDE SEQUENCE [LARGE SCALE GENOMIC DNA]</scope>
    <source>
        <strain evidence="3">AN4859/03</strain>
    </source>
</reference>
<keyword evidence="3" id="KW-1185">Reference proteome</keyword>
<dbReference type="EMBL" id="CVLB01000001">
    <property type="protein sequence ID" value="CRF33550.1"/>
    <property type="molecule type" value="Genomic_DNA"/>
</dbReference>
<feature type="transmembrane region" description="Helical" evidence="1">
    <location>
        <begin position="95"/>
        <end position="116"/>
    </location>
</feature>
<dbReference type="OrthoDB" id="307717at2"/>
<feature type="transmembrane region" description="Helical" evidence="1">
    <location>
        <begin position="157"/>
        <end position="184"/>
    </location>
</feature>
<dbReference type="AlphaFoldDB" id="A0A0G4K787"/>
<evidence type="ECO:0008006" key="4">
    <source>
        <dbReference type="Google" id="ProtNLM"/>
    </source>
</evidence>
<gene>
    <name evidence="2" type="ORF">BRSU_1515</name>
</gene>
<evidence type="ECO:0000313" key="2">
    <source>
        <dbReference type="EMBL" id="CRF33550.1"/>
    </source>
</evidence>
<keyword evidence="1" id="KW-0472">Membrane</keyword>
<feature type="transmembrane region" description="Helical" evidence="1">
    <location>
        <begin position="28"/>
        <end position="46"/>
    </location>
</feature>
<organism evidence="2 3">
    <name type="scientific">Brachyspira suanatina</name>
    <dbReference type="NCBI Taxonomy" id="381802"/>
    <lineage>
        <taxon>Bacteria</taxon>
        <taxon>Pseudomonadati</taxon>
        <taxon>Spirochaetota</taxon>
        <taxon>Spirochaetia</taxon>
        <taxon>Brachyspirales</taxon>
        <taxon>Brachyspiraceae</taxon>
        <taxon>Brachyspira</taxon>
    </lineage>
</organism>
<keyword evidence="1" id="KW-1133">Transmembrane helix</keyword>
<proteinExistence type="predicted"/>
<dbReference type="Proteomes" id="UP000043763">
    <property type="component" value="Unassembled WGS sequence"/>
</dbReference>
<name>A0A0G4K787_9SPIR</name>
<dbReference type="RefSeq" id="WP_048594739.1">
    <property type="nucleotide sequence ID" value="NZ_CVLB01000001.1"/>
</dbReference>
<sequence length="187" mass="21632">MQLHEAIYYYILKPKEAIKKSITFEYSFFVYLLASLSISISAIYVIDNKSNILNLFIFTFGIAAYMAISNIIKIAVINLTVSLFFKINSNDIKKFINNCFGIFGIFIFILPITLLFSRFKSLYFIQVIMFFILGLYYMVLMFNNIKHSFNIDSSFKSFLVLIAPIICDYLTYISLGVLIFGTIISYI</sequence>